<evidence type="ECO:0000256" key="3">
    <source>
        <dbReference type="ARBA" id="ARBA00023002"/>
    </source>
</evidence>
<evidence type="ECO:0000256" key="2">
    <source>
        <dbReference type="ARBA" id="ARBA00022630"/>
    </source>
</evidence>
<dbReference type="PhylomeDB" id="A0A0A2IK97"/>
<proteinExistence type="inferred from homology"/>
<dbReference type="PRINTS" id="PR00469">
    <property type="entry name" value="PNDRDTASEII"/>
</dbReference>
<protein>
    <submittedName>
        <fullName evidence="5">Pyridine nucleotide-disulfide oxidoreductase, class-II</fullName>
    </submittedName>
</protein>
<dbReference type="GeneID" id="27673058"/>
<dbReference type="OrthoDB" id="10260355at2759"/>
<reference evidence="5 6" key="1">
    <citation type="journal article" date="2015" name="Mol. Plant Microbe Interact.">
        <title>Genome, transcriptome, and functional analyses of Penicillium expansum provide new insights into secondary metabolism and pathogenicity.</title>
        <authorList>
            <person name="Ballester A.R."/>
            <person name="Marcet-Houben M."/>
            <person name="Levin E."/>
            <person name="Sela N."/>
            <person name="Selma-Lazaro C."/>
            <person name="Carmona L."/>
            <person name="Wisniewski M."/>
            <person name="Droby S."/>
            <person name="Gonzalez-Candelas L."/>
            <person name="Gabaldon T."/>
        </authorList>
    </citation>
    <scope>NUCLEOTIDE SEQUENCE [LARGE SCALE GENOMIC DNA]</scope>
    <source>
        <strain evidence="5 6">MD-8</strain>
    </source>
</reference>
<dbReference type="VEuPathDB" id="FungiDB:PEXP_026350"/>
<dbReference type="HOGENOM" id="CLU_031864_5_0_1"/>
<dbReference type="InterPro" id="IPR036188">
    <property type="entry name" value="FAD/NAD-bd_sf"/>
</dbReference>
<sequence>MIVDALILGAGPAGLAAASALGRARRHVLIIAGPDYRNRASPAMHGVLACEGMNPIEFLTRSQHQITALYPTVRLESDTVVQRAAQIGTQEKPVFEVQTATGAVYQGRRLILATGAIDELPNEIAGFATCWPDHIYQCLLCDGFERAEGPFGVGVLAKPLSAHYVHLALRARCFNDRVVVYTDSLYTKEQQDEAAKLFAPALAQGVTLKHTPISRLEPNNKGLGVDIYLEGGQLEHVDFLVYKTLTRPASTDLALQLGLQVNEIPGQGSVIACKEPTGATSVPGLFVCGDAGSLIKGVAPAMAQGLCVADVVWGGLLEEDKS</sequence>
<organism evidence="5 6">
    <name type="scientific">Penicillium expansum</name>
    <name type="common">Blue mold rot fungus</name>
    <dbReference type="NCBI Taxonomy" id="27334"/>
    <lineage>
        <taxon>Eukaryota</taxon>
        <taxon>Fungi</taxon>
        <taxon>Dikarya</taxon>
        <taxon>Ascomycota</taxon>
        <taxon>Pezizomycotina</taxon>
        <taxon>Eurotiomycetes</taxon>
        <taxon>Eurotiomycetidae</taxon>
        <taxon>Eurotiales</taxon>
        <taxon>Aspergillaceae</taxon>
        <taxon>Penicillium</taxon>
    </lineage>
</organism>
<dbReference type="PANTHER" id="PTHR48105">
    <property type="entry name" value="THIOREDOXIN REDUCTASE 1-RELATED-RELATED"/>
    <property type="match status" value="1"/>
</dbReference>
<dbReference type="AlphaFoldDB" id="A0A0A2IK97"/>
<dbReference type="GO" id="GO:0097237">
    <property type="term" value="P:cellular response to toxic substance"/>
    <property type="evidence" value="ECO:0007669"/>
    <property type="project" value="UniProtKB-ARBA"/>
</dbReference>
<evidence type="ECO:0000313" key="6">
    <source>
        <dbReference type="Proteomes" id="UP000030143"/>
    </source>
</evidence>
<dbReference type="GO" id="GO:0016491">
    <property type="term" value="F:oxidoreductase activity"/>
    <property type="evidence" value="ECO:0007669"/>
    <property type="project" value="UniProtKB-KW"/>
</dbReference>
<keyword evidence="3" id="KW-0560">Oxidoreductase</keyword>
<dbReference type="SUPFAM" id="SSF51905">
    <property type="entry name" value="FAD/NAD(P)-binding domain"/>
    <property type="match status" value="1"/>
</dbReference>
<dbReference type="Gene3D" id="3.50.50.60">
    <property type="entry name" value="FAD/NAD(P)-binding domain"/>
    <property type="match status" value="2"/>
</dbReference>
<evidence type="ECO:0000313" key="5">
    <source>
        <dbReference type="EMBL" id="KGO57007.1"/>
    </source>
</evidence>
<comment type="caution">
    <text evidence="5">The sequence shown here is derived from an EMBL/GenBank/DDBJ whole genome shotgun (WGS) entry which is preliminary data.</text>
</comment>
<name>A0A0A2IK97_PENEN</name>
<comment type="similarity">
    <text evidence="1">Belongs to the class-II pyridine nucleotide-disulfide oxidoreductase family.</text>
</comment>
<dbReference type="Pfam" id="PF07992">
    <property type="entry name" value="Pyr_redox_2"/>
    <property type="match status" value="1"/>
</dbReference>
<evidence type="ECO:0000256" key="1">
    <source>
        <dbReference type="ARBA" id="ARBA00009333"/>
    </source>
</evidence>
<dbReference type="InterPro" id="IPR050097">
    <property type="entry name" value="Ferredoxin-NADP_redctase_2"/>
</dbReference>
<gene>
    <name evidence="5" type="ORF">PEX2_003610</name>
</gene>
<dbReference type="RefSeq" id="XP_016598695.1">
    <property type="nucleotide sequence ID" value="XM_016737639.1"/>
</dbReference>
<dbReference type="PRINTS" id="PR00368">
    <property type="entry name" value="FADPNR"/>
</dbReference>
<dbReference type="InterPro" id="IPR023753">
    <property type="entry name" value="FAD/NAD-binding_dom"/>
</dbReference>
<feature type="domain" description="FAD/NAD(P)-binding" evidence="4">
    <location>
        <begin position="4"/>
        <end position="305"/>
    </location>
</feature>
<dbReference type="EMBL" id="JQFZ01000155">
    <property type="protein sequence ID" value="KGO57007.1"/>
    <property type="molecule type" value="Genomic_DNA"/>
</dbReference>
<keyword evidence="2" id="KW-0285">Flavoprotein</keyword>
<keyword evidence="6" id="KW-1185">Reference proteome</keyword>
<dbReference type="Proteomes" id="UP000030143">
    <property type="component" value="Unassembled WGS sequence"/>
</dbReference>
<evidence type="ECO:0000259" key="4">
    <source>
        <dbReference type="Pfam" id="PF07992"/>
    </source>
</evidence>
<accession>A0A0A2IK97</accession>